<feature type="compositionally biased region" description="Gly residues" evidence="7">
    <location>
        <begin position="278"/>
        <end position="295"/>
    </location>
</feature>
<dbReference type="Gene3D" id="1.10.472.30">
    <property type="entry name" value="Transcription elongation factor S-II, central domain"/>
    <property type="match status" value="1"/>
</dbReference>
<dbReference type="InterPro" id="IPR003618">
    <property type="entry name" value="TFIIS_cen_dom"/>
</dbReference>
<keyword evidence="6" id="KW-0862">Zinc</keyword>
<feature type="compositionally biased region" description="Polar residues" evidence="7">
    <location>
        <begin position="414"/>
        <end position="431"/>
    </location>
</feature>
<dbReference type="EMBL" id="KZ819662">
    <property type="protein sequence ID" value="PWN30797.1"/>
    <property type="molecule type" value="Genomic_DNA"/>
</dbReference>
<feature type="compositionally biased region" description="Low complexity" evidence="7">
    <location>
        <begin position="87"/>
        <end position="106"/>
    </location>
</feature>
<dbReference type="CDD" id="cd21538">
    <property type="entry name" value="SPOC_TFIIS"/>
    <property type="match status" value="1"/>
</dbReference>
<comment type="function">
    <text evidence="1">Negative regulator of transcription elongation.</text>
</comment>
<feature type="compositionally biased region" description="Polar residues" evidence="7">
    <location>
        <begin position="44"/>
        <end position="58"/>
    </location>
</feature>
<feature type="compositionally biased region" description="Low complexity" evidence="7">
    <location>
        <begin position="837"/>
        <end position="849"/>
    </location>
</feature>
<dbReference type="SMART" id="SM00249">
    <property type="entry name" value="PHD"/>
    <property type="match status" value="1"/>
</dbReference>
<evidence type="ECO:0000256" key="7">
    <source>
        <dbReference type="SAM" id="MobiDB-lite"/>
    </source>
</evidence>
<evidence type="ECO:0000313" key="10">
    <source>
        <dbReference type="Proteomes" id="UP000245884"/>
    </source>
</evidence>
<dbReference type="SMART" id="SM00510">
    <property type="entry name" value="TFS2M"/>
    <property type="match status" value="1"/>
</dbReference>
<dbReference type="Pfam" id="PF07500">
    <property type="entry name" value="TFIIS_M"/>
    <property type="match status" value="1"/>
</dbReference>
<evidence type="ECO:0000256" key="5">
    <source>
        <dbReference type="ARBA" id="ARBA00022771"/>
    </source>
</evidence>
<feature type="compositionally biased region" description="Low complexity" evidence="7">
    <location>
        <begin position="617"/>
        <end position="630"/>
    </location>
</feature>
<feature type="compositionally biased region" description="Low complexity" evidence="7">
    <location>
        <begin position="761"/>
        <end position="779"/>
    </location>
</feature>
<evidence type="ECO:0000256" key="4">
    <source>
        <dbReference type="ARBA" id="ARBA00022723"/>
    </source>
</evidence>
<dbReference type="InterPro" id="IPR012921">
    <property type="entry name" value="SPOC_C"/>
</dbReference>
<dbReference type="PROSITE" id="PS51321">
    <property type="entry name" value="TFIIS_CENTRAL"/>
    <property type="match status" value="1"/>
</dbReference>
<dbReference type="GeneID" id="37030612"/>
<feature type="compositionally biased region" description="Basic and acidic residues" evidence="7">
    <location>
        <begin position="305"/>
        <end position="317"/>
    </location>
</feature>
<proteinExistence type="inferred from homology"/>
<evidence type="ECO:0000256" key="1">
    <source>
        <dbReference type="ARBA" id="ARBA00002311"/>
    </source>
</evidence>
<evidence type="ECO:0000313" key="9">
    <source>
        <dbReference type="EMBL" id="PWN30797.1"/>
    </source>
</evidence>
<dbReference type="InterPro" id="IPR011011">
    <property type="entry name" value="Znf_FYVE_PHD"/>
</dbReference>
<dbReference type="Proteomes" id="UP000245884">
    <property type="component" value="Unassembled WGS sequence"/>
</dbReference>
<feature type="compositionally biased region" description="Basic and acidic residues" evidence="7">
    <location>
        <begin position="368"/>
        <end position="390"/>
    </location>
</feature>
<dbReference type="Gene3D" id="3.30.40.10">
    <property type="entry name" value="Zinc/RING finger domain, C3HC4 (zinc finger)"/>
    <property type="match status" value="1"/>
</dbReference>
<keyword evidence="10" id="KW-1185">Reference proteome</keyword>
<reference evidence="9 10" key="1">
    <citation type="journal article" date="2018" name="Mol. Biol. Evol.">
        <title>Broad Genomic Sampling Reveals a Smut Pathogenic Ancestry of the Fungal Clade Ustilaginomycotina.</title>
        <authorList>
            <person name="Kijpornyongpan T."/>
            <person name="Mondo S.J."/>
            <person name="Barry K."/>
            <person name="Sandor L."/>
            <person name="Lee J."/>
            <person name="Lipzen A."/>
            <person name="Pangilinan J."/>
            <person name="LaButti K."/>
            <person name="Hainaut M."/>
            <person name="Henrissat B."/>
            <person name="Grigoriev I.V."/>
            <person name="Spatafora J.W."/>
            <person name="Aime M.C."/>
        </authorList>
    </citation>
    <scope>NUCLEOTIDE SEQUENCE [LARGE SCALE GENOMIC DNA]</scope>
    <source>
        <strain evidence="9 10">MCA 5214</strain>
    </source>
</reference>
<dbReference type="OrthoDB" id="436852at2759"/>
<feature type="region of interest" description="Disordered" evidence="7">
    <location>
        <begin position="35"/>
        <end position="116"/>
    </location>
</feature>
<dbReference type="Pfam" id="PF07744">
    <property type="entry name" value="SPOC"/>
    <property type="match status" value="1"/>
</dbReference>
<feature type="domain" description="TFIIS central" evidence="8">
    <location>
        <begin position="114"/>
        <end position="250"/>
    </location>
</feature>
<protein>
    <recommendedName>
        <fullName evidence="3">Transcription factor BYE1</fullName>
    </recommendedName>
</protein>
<dbReference type="InterPro" id="IPR001965">
    <property type="entry name" value="Znf_PHD"/>
</dbReference>
<feature type="compositionally biased region" description="Pro residues" evidence="7">
    <location>
        <begin position="780"/>
        <end position="815"/>
    </location>
</feature>
<dbReference type="AlphaFoldDB" id="A0A316UZR3"/>
<feature type="region of interest" description="Disordered" evidence="7">
    <location>
        <begin position="616"/>
        <end position="699"/>
    </location>
</feature>
<dbReference type="GO" id="GO:0008270">
    <property type="term" value="F:zinc ion binding"/>
    <property type="evidence" value="ECO:0007669"/>
    <property type="project" value="UniProtKB-KW"/>
</dbReference>
<name>A0A316UZR3_9BASI</name>
<feature type="region of interest" description="Disordered" evidence="7">
    <location>
        <begin position="761"/>
        <end position="849"/>
    </location>
</feature>
<dbReference type="STRING" id="1569628.A0A316UZR3"/>
<dbReference type="RefSeq" id="XP_025365409.1">
    <property type="nucleotide sequence ID" value="XM_025508789.1"/>
</dbReference>
<gene>
    <name evidence="9" type="ORF">BDZ90DRAFT_273117</name>
</gene>
<sequence length="849" mass="88786">MVWCAGGCDDWFHTACVGLTKKTLDKLDEYRCPDCTEKTGEGSRMNQSGDSNKAMTSKTKIDSASPPAKRKASVSTDDGHKRRKPSHSGASAASSSSKGGSSSSGGRDAQSDAVRAHATSHFAGILKTIFAEAGGAESTSPSSPSPDAAAQIYAQQLEGGVFEAFAEAALGRPSLRTAQKAYKDRFRTLSFSLRDRNEELRARIVAGDLDADTLATLPSEQLANAAMRARTEKAREEALRQSVLKQQQVGPIRKITHKGEVEVERENAGPLSDNFGAKNGGRGAGQSTGVGGLDGGQSPSGVVVADDRSPTPRDEIKPMSASPVRGRQHDASPRVPSFDFSTVWQGGPRNDQSLQDRHQDEDDNQAEEGGKEVSQDERNHQEYEPSKASDDFIDNFLQGISSPQRSTADVEVVASTSENTKGGPSPKSTTPLEDFPLFWRGAITMPDEALTISGTVRQVAGRSMEVHSAGSSFFPSISTVLEGRLPSNVASDYLLQSRLASRTELVVFALEKSFEPEALKKAPAPSPTSPGALDASFDQLLNYLYRRQRYGVLLPSRETKGKVIKDFYIAPLPKDAPIPQWLELLGPVSLLGKEQQRDADMFLLVAVVFKGTLKAKTSTPPVSSSTSLPSQVNRSPAGPLAGTSTSDLQDLLRNLGGGGSGVSPPSQPSSAVDPRSAGSNGCKPSAPPHDPRRADNAAEGQSNDIAAVLGALNSGASEAAASSSSNAGTSSSTAAAALSSVPQADITSLLASNPGLLKSLLSSLGDGGDNSDSSTQAAVPTPPGPPPPRPPMPAAVPGPSSGLPPRPPGPAPTLPSPGVLYGGQVTQWGHLPQAQQGRPPGNGHRPPRH</sequence>
<dbReference type="SUPFAM" id="SSF46942">
    <property type="entry name" value="Elongation factor TFIIS domain 2"/>
    <property type="match status" value="1"/>
</dbReference>
<dbReference type="InterPro" id="IPR013083">
    <property type="entry name" value="Znf_RING/FYVE/PHD"/>
</dbReference>
<keyword evidence="5" id="KW-0863">Zinc-finger</keyword>
<evidence type="ECO:0000256" key="2">
    <source>
        <dbReference type="ARBA" id="ARBA00011050"/>
    </source>
</evidence>
<evidence type="ECO:0000259" key="8">
    <source>
        <dbReference type="PROSITE" id="PS51321"/>
    </source>
</evidence>
<accession>A0A316UZR3</accession>
<feature type="region of interest" description="Disordered" evidence="7">
    <location>
        <begin position="259"/>
        <end position="433"/>
    </location>
</feature>
<organism evidence="9 10">
    <name type="scientific">Jaminaea rosea</name>
    <dbReference type="NCBI Taxonomy" id="1569628"/>
    <lineage>
        <taxon>Eukaryota</taxon>
        <taxon>Fungi</taxon>
        <taxon>Dikarya</taxon>
        <taxon>Basidiomycota</taxon>
        <taxon>Ustilaginomycotina</taxon>
        <taxon>Exobasidiomycetes</taxon>
        <taxon>Microstromatales</taxon>
        <taxon>Microstromatales incertae sedis</taxon>
        <taxon>Jaminaea</taxon>
    </lineage>
</organism>
<keyword evidence="4" id="KW-0479">Metal-binding</keyword>
<dbReference type="InterPro" id="IPR019787">
    <property type="entry name" value="Znf_PHD-finger"/>
</dbReference>
<dbReference type="Pfam" id="PF00628">
    <property type="entry name" value="PHD"/>
    <property type="match status" value="1"/>
</dbReference>
<dbReference type="InterPro" id="IPR036575">
    <property type="entry name" value="TFIIS_cen_dom_sf"/>
</dbReference>
<evidence type="ECO:0000256" key="3">
    <source>
        <dbReference type="ARBA" id="ARBA00021616"/>
    </source>
</evidence>
<evidence type="ECO:0000256" key="6">
    <source>
        <dbReference type="ARBA" id="ARBA00022833"/>
    </source>
</evidence>
<comment type="similarity">
    <text evidence="2">Belongs to the BYE1 family.</text>
</comment>
<dbReference type="SUPFAM" id="SSF57903">
    <property type="entry name" value="FYVE/PHD zinc finger"/>
    <property type="match status" value="1"/>
</dbReference>
<dbReference type="GO" id="GO:0006351">
    <property type="term" value="P:DNA-templated transcription"/>
    <property type="evidence" value="ECO:0007669"/>
    <property type="project" value="InterPro"/>
</dbReference>
<feature type="compositionally biased region" description="Polar residues" evidence="7">
    <location>
        <begin position="398"/>
        <end position="407"/>
    </location>
</feature>